<proteinExistence type="predicted"/>
<dbReference type="Proteomes" id="UP000595703">
    <property type="component" value="Chromosome"/>
</dbReference>
<reference evidence="8 9" key="3">
    <citation type="journal article" date="2011" name="Nat. Chem. Biol.">
        <title>Reveromycin A biosynthesis uses RevG and RevJ for stereospecific spiroacetal formation.</title>
        <authorList>
            <person name="Takahashi S."/>
            <person name="Toyoda A."/>
            <person name="Sekiyama Y."/>
            <person name="Takagi H."/>
            <person name="Nogawa T."/>
            <person name="Uramoto M."/>
            <person name="Suzuki R."/>
            <person name="Koshino H."/>
            <person name="Kumano T."/>
            <person name="Panthee S."/>
            <person name="Dairi T."/>
            <person name="Ishikawa J."/>
            <person name="Ikeda H."/>
            <person name="Sakaki Y."/>
            <person name="Osada H."/>
        </authorList>
    </citation>
    <scope>NUCLEOTIDE SEQUENCE [LARGE SCALE GENOMIC DNA]</scope>
    <source>
        <strain evidence="8 9">SN-593</strain>
    </source>
</reference>
<evidence type="ECO:0000313" key="9">
    <source>
        <dbReference type="Proteomes" id="UP000595703"/>
    </source>
</evidence>
<dbReference type="SUPFAM" id="SSF54373">
    <property type="entry name" value="FAD-linked reductases, C-terminal domain"/>
    <property type="match status" value="1"/>
</dbReference>
<dbReference type="GO" id="GO:0004497">
    <property type="term" value="F:monooxygenase activity"/>
    <property type="evidence" value="ECO:0007669"/>
    <property type="project" value="UniProtKB-KW"/>
</dbReference>
<feature type="region of interest" description="Disordered" evidence="6">
    <location>
        <begin position="438"/>
        <end position="457"/>
    </location>
</feature>
<dbReference type="PANTHER" id="PTHR13789:SF318">
    <property type="entry name" value="GERANYLGERANYL DIPHOSPHATE REDUCTASE"/>
    <property type="match status" value="1"/>
</dbReference>
<dbReference type="Pfam" id="PF01494">
    <property type="entry name" value="FAD_binding_3"/>
    <property type="match status" value="1"/>
</dbReference>
<keyword evidence="5 8" id="KW-0503">Monooxygenase</keyword>
<reference evidence="8 9" key="2">
    <citation type="journal article" date="2011" name="J. Antibiot.">
        <title>Furaquinocins I and J: novel polyketide isoprenoid hybrid compounds from Streptomyces reveromyceticus SN-593.</title>
        <authorList>
            <person name="Panthee S."/>
            <person name="Takahashi S."/>
            <person name="Takagi H."/>
            <person name="Nogawa T."/>
            <person name="Oowada E."/>
            <person name="Uramoto M."/>
            <person name="Osada H."/>
        </authorList>
    </citation>
    <scope>NUCLEOTIDE SEQUENCE [LARGE SCALE GENOMIC DNA]</scope>
    <source>
        <strain evidence="8 9">SN-593</strain>
    </source>
</reference>
<dbReference type="AlphaFoldDB" id="A0A7U3UXT8"/>
<protein>
    <submittedName>
        <fullName evidence="8">Putative monooxygenase</fullName>
    </submittedName>
</protein>
<evidence type="ECO:0000256" key="2">
    <source>
        <dbReference type="ARBA" id="ARBA00022630"/>
    </source>
</evidence>
<evidence type="ECO:0000256" key="4">
    <source>
        <dbReference type="ARBA" id="ARBA00023002"/>
    </source>
</evidence>
<evidence type="ECO:0000256" key="3">
    <source>
        <dbReference type="ARBA" id="ARBA00022827"/>
    </source>
</evidence>
<dbReference type="SUPFAM" id="SSF51905">
    <property type="entry name" value="FAD/NAD(P)-binding domain"/>
    <property type="match status" value="1"/>
</dbReference>
<comment type="cofactor">
    <cofactor evidence="1">
        <name>FAD</name>
        <dbReference type="ChEBI" id="CHEBI:57692"/>
    </cofactor>
</comment>
<reference evidence="8 9" key="1">
    <citation type="journal article" date="2010" name="J. Bacteriol.">
        <title>Biochemical characterization of a novel indole prenyltransferase from Streptomyces sp. SN-593.</title>
        <authorList>
            <person name="Takahashi S."/>
            <person name="Takagi H."/>
            <person name="Toyoda A."/>
            <person name="Uramoto M."/>
            <person name="Nogawa T."/>
            <person name="Ueki M."/>
            <person name="Sakaki Y."/>
            <person name="Osada H."/>
        </authorList>
    </citation>
    <scope>NUCLEOTIDE SEQUENCE [LARGE SCALE GENOMIC DNA]</scope>
    <source>
        <strain evidence="8 9">SN-593</strain>
    </source>
</reference>
<keyword evidence="3" id="KW-0274">FAD</keyword>
<evidence type="ECO:0000256" key="6">
    <source>
        <dbReference type="SAM" id="MobiDB-lite"/>
    </source>
</evidence>
<evidence type="ECO:0000259" key="7">
    <source>
        <dbReference type="Pfam" id="PF01494"/>
    </source>
</evidence>
<gene>
    <name evidence="8" type="ORF">RVR_7875</name>
</gene>
<keyword evidence="4" id="KW-0560">Oxidoreductase</keyword>
<evidence type="ECO:0000256" key="1">
    <source>
        <dbReference type="ARBA" id="ARBA00001974"/>
    </source>
</evidence>
<dbReference type="PRINTS" id="PR00420">
    <property type="entry name" value="RNGMNOXGNASE"/>
</dbReference>
<dbReference type="GO" id="GO:0071949">
    <property type="term" value="F:FAD binding"/>
    <property type="evidence" value="ECO:0007669"/>
    <property type="project" value="InterPro"/>
</dbReference>
<evidence type="ECO:0000313" key="8">
    <source>
        <dbReference type="EMBL" id="BBB00751.1"/>
    </source>
</evidence>
<reference evidence="8 9" key="4">
    <citation type="journal article" date="2020" name="Sci. Rep.">
        <title>beta-carboline chemical signals induce reveromycin production through a LuxR family regulator in Streptomyces sp. SN-593.</title>
        <authorList>
            <person name="Panthee S."/>
            <person name="Kito N."/>
            <person name="Hayashi T."/>
            <person name="Shimizu T."/>
            <person name="Ishikawa J."/>
            <person name="Hamamoto H."/>
            <person name="Osada H."/>
            <person name="Takahashi S."/>
        </authorList>
    </citation>
    <scope>NUCLEOTIDE SEQUENCE [LARGE SCALE GENOMIC DNA]</scope>
    <source>
        <strain evidence="8 9">SN-593</strain>
    </source>
</reference>
<evidence type="ECO:0000256" key="5">
    <source>
        <dbReference type="ARBA" id="ARBA00023033"/>
    </source>
</evidence>
<dbReference type="Gene3D" id="3.50.50.60">
    <property type="entry name" value="FAD/NAD(P)-binding domain"/>
    <property type="match status" value="1"/>
</dbReference>
<keyword evidence="9" id="KW-1185">Reference proteome</keyword>
<dbReference type="PANTHER" id="PTHR13789">
    <property type="entry name" value="MONOOXYGENASE"/>
    <property type="match status" value="1"/>
</dbReference>
<keyword evidence="2" id="KW-0285">Flavoprotein</keyword>
<feature type="region of interest" description="Disordered" evidence="6">
    <location>
        <begin position="1"/>
        <end position="23"/>
    </location>
</feature>
<dbReference type="InterPro" id="IPR050493">
    <property type="entry name" value="FAD-dep_Monooxygenase_BioMet"/>
</dbReference>
<dbReference type="EMBL" id="AP018365">
    <property type="protein sequence ID" value="BBB00751.1"/>
    <property type="molecule type" value="Genomic_DNA"/>
</dbReference>
<accession>A0A7U3UXT8</accession>
<dbReference type="KEGG" id="arev:RVR_7875"/>
<sequence>MSFEKHDNPEPNENRASGGAPDPDVIVVGGGLGGLGAAFSLTRQGRRVRLLERAAAFGEVGAGIQLAPNCTRILDDYGLLDEARGLGVVPHSMVMRDAVDGTELTRLDLRDLERRYGHPYLVIHRSDLHGLLLRACRRAGVELVTGARVTGYENAGGGARVTGYENAGGGARVTLASGGTHRAGVVIAADGLHSRARGLLVDDAPVSSAYVAYRGTVPAGLPRVAGVDLGEVVVHVGPGCHFVHYGLRGGELLNQVAVFESPKALAGREDWGTPDELDAAFAGTCDFVRDGLPFMWRDKRWRMFDRDPIATWVHGRIALLGDSAHPPLQYIAQGAIMAIEDGWVLGEHVARHSAADGTVDWDAALAAYQAVRPEHCRRVLTTSRAWGELWHLGGVPRRQRNAVLRARDTHDYSFVDWLYGPTALTPDQEPPMFTPVPLSSADPAAVPEPVTGEVGGR</sequence>
<organism evidence="8 9">
    <name type="scientific">Actinacidiphila reveromycinica</name>
    <dbReference type="NCBI Taxonomy" id="659352"/>
    <lineage>
        <taxon>Bacteria</taxon>
        <taxon>Bacillati</taxon>
        <taxon>Actinomycetota</taxon>
        <taxon>Actinomycetes</taxon>
        <taxon>Kitasatosporales</taxon>
        <taxon>Streptomycetaceae</taxon>
        <taxon>Actinacidiphila</taxon>
    </lineage>
</organism>
<feature type="domain" description="FAD-binding" evidence="7">
    <location>
        <begin position="24"/>
        <end position="380"/>
    </location>
</feature>
<feature type="compositionally biased region" description="Basic and acidic residues" evidence="6">
    <location>
        <begin position="1"/>
        <end position="13"/>
    </location>
</feature>
<dbReference type="InterPro" id="IPR036188">
    <property type="entry name" value="FAD/NAD-bd_sf"/>
</dbReference>
<name>A0A7U3UXT8_9ACTN</name>
<dbReference type="InterPro" id="IPR002938">
    <property type="entry name" value="FAD-bd"/>
</dbReference>